<dbReference type="RefSeq" id="WP_253480936.1">
    <property type="nucleotide sequence ID" value="NZ_JALJXV010000008.1"/>
</dbReference>
<evidence type="ECO:0000313" key="3">
    <source>
        <dbReference type="Proteomes" id="UP001205843"/>
    </source>
</evidence>
<evidence type="ECO:0000256" key="1">
    <source>
        <dbReference type="SAM" id="MobiDB-lite"/>
    </source>
</evidence>
<proteinExistence type="predicted"/>
<feature type="compositionally biased region" description="Basic residues" evidence="1">
    <location>
        <begin position="270"/>
        <end position="282"/>
    </location>
</feature>
<protein>
    <submittedName>
        <fullName evidence="2">Uncharacterized protein</fullName>
    </submittedName>
</protein>
<dbReference type="AlphaFoldDB" id="A0AAE3G5A9"/>
<dbReference type="EMBL" id="JALJXV010000008">
    <property type="protein sequence ID" value="MCP1676126.1"/>
    <property type="molecule type" value="Genomic_DNA"/>
</dbReference>
<accession>A0AAE3G5A9</accession>
<gene>
    <name evidence="2" type="ORF">J2T57_003285</name>
</gene>
<keyword evidence="3" id="KW-1185">Reference proteome</keyword>
<evidence type="ECO:0000313" key="2">
    <source>
        <dbReference type="EMBL" id="MCP1676126.1"/>
    </source>
</evidence>
<comment type="caution">
    <text evidence="2">The sequence shown here is derived from an EMBL/GenBank/DDBJ whole genome shotgun (WGS) entry which is preliminary data.</text>
</comment>
<reference evidence="2" key="1">
    <citation type="submission" date="2022-03" db="EMBL/GenBank/DDBJ databases">
        <title>Genomic Encyclopedia of Type Strains, Phase III (KMG-III): the genomes of soil and plant-associated and newly described type strains.</title>
        <authorList>
            <person name="Whitman W."/>
        </authorList>
    </citation>
    <scope>NUCLEOTIDE SEQUENCE</scope>
    <source>
        <strain evidence="2">ANL 6-2</strain>
    </source>
</reference>
<sequence length="282" mass="32497">MADEQRYWQTLTELCREHADAVARVYRLRPGYLREDMLAIVVNFTAGAALREHFAGAGNVDTSTLLETLAALPEETQHPRTAVEALAWFDRGACQGRRIPDVLIQTPLLQPSVERAFKNRRRQKTEHSLRRIIENRRLLHRHLHALRQAARSGRLRRTHAAAHREMMRLLRSSEWHARASGGWAVKNRFPVVGVSRALHRLYIGPLRRISGELQFLEQLLTADDRDRLAPRTDAAARRMLHELMEAAATDVDRSRRGDAVFQPPSLGKRLIPRPRPRHRPRH</sequence>
<dbReference type="Proteomes" id="UP001205843">
    <property type="component" value="Unassembled WGS sequence"/>
</dbReference>
<organism evidence="2 3">
    <name type="scientific">Natronocella acetinitrilica</name>
    <dbReference type="NCBI Taxonomy" id="414046"/>
    <lineage>
        <taxon>Bacteria</taxon>
        <taxon>Pseudomonadati</taxon>
        <taxon>Pseudomonadota</taxon>
        <taxon>Gammaproteobacteria</taxon>
        <taxon>Chromatiales</taxon>
        <taxon>Ectothiorhodospiraceae</taxon>
        <taxon>Natronocella</taxon>
    </lineage>
</organism>
<feature type="region of interest" description="Disordered" evidence="1">
    <location>
        <begin position="250"/>
        <end position="282"/>
    </location>
</feature>
<name>A0AAE3G5A9_9GAMM</name>